<evidence type="ECO:0000259" key="3">
    <source>
        <dbReference type="Pfam" id="PF00561"/>
    </source>
</evidence>
<evidence type="ECO:0000313" key="4">
    <source>
        <dbReference type="EMBL" id="MUG69693.1"/>
    </source>
</evidence>
<dbReference type="InterPro" id="IPR029058">
    <property type="entry name" value="AB_hydrolase_fold"/>
</dbReference>
<dbReference type="SUPFAM" id="SSF53474">
    <property type="entry name" value="alpha/beta-Hydrolases"/>
    <property type="match status" value="1"/>
</dbReference>
<dbReference type="AlphaFoldDB" id="A0A7X2Z7G4"/>
<name>A0A7X2Z7G4_9BACL</name>
<proteinExistence type="inferred from homology"/>
<comment type="similarity">
    <text evidence="2">Belongs to the AB hydrolase superfamily. FUS2 hydrolase family.</text>
</comment>
<dbReference type="PANTHER" id="PTHR22946:SF9">
    <property type="entry name" value="POLYKETIDE TRANSFERASE AF380"/>
    <property type="match status" value="1"/>
</dbReference>
<accession>A0A7X2Z7G4</accession>
<dbReference type="PANTHER" id="PTHR22946">
    <property type="entry name" value="DIENELACTONE HYDROLASE DOMAIN-CONTAINING PROTEIN-RELATED"/>
    <property type="match status" value="1"/>
</dbReference>
<feature type="domain" description="AB hydrolase-1" evidence="3">
    <location>
        <begin position="38"/>
        <end position="163"/>
    </location>
</feature>
<keyword evidence="5" id="KW-1185">Reference proteome</keyword>
<dbReference type="InterPro" id="IPR050261">
    <property type="entry name" value="FrsA_esterase"/>
</dbReference>
<organism evidence="4 5">
    <name type="scientific">Paenibacillus validus</name>
    <dbReference type="NCBI Taxonomy" id="44253"/>
    <lineage>
        <taxon>Bacteria</taxon>
        <taxon>Bacillati</taxon>
        <taxon>Bacillota</taxon>
        <taxon>Bacilli</taxon>
        <taxon>Bacillales</taxon>
        <taxon>Paenibacillaceae</taxon>
        <taxon>Paenibacillus</taxon>
    </lineage>
</organism>
<gene>
    <name evidence="4" type="ORF">GNP93_03270</name>
</gene>
<dbReference type="Pfam" id="PF00561">
    <property type="entry name" value="Abhydrolase_1"/>
    <property type="match status" value="1"/>
</dbReference>
<dbReference type="RefSeq" id="WP_054795424.1">
    <property type="nucleotide sequence ID" value="NZ_JARTHJ010000045.1"/>
</dbReference>
<comment type="caution">
    <text evidence="4">The sequence shown here is derived from an EMBL/GenBank/DDBJ whole genome shotgun (WGS) entry which is preliminary data.</text>
</comment>
<evidence type="ECO:0000313" key="5">
    <source>
        <dbReference type="Proteomes" id="UP000450917"/>
    </source>
</evidence>
<protein>
    <submittedName>
        <fullName evidence="4">Alpha/beta fold hydrolase</fullName>
    </submittedName>
</protein>
<evidence type="ECO:0000256" key="1">
    <source>
        <dbReference type="ARBA" id="ARBA00022801"/>
    </source>
</evidence>
<dbReference type="InterPro" id="IPR000073">
    <property type="entry name" value="AB_hydrolase_1"/>
</dbReference>
<keyword evidence="1 4" id="KW-0378">Hydrolase</keyword>
<dbReference type="EMBL" id="WNZX01000002">
    <property type="protein sequence ID" value="MUG69693.1"/>
    <property type="molecule type" value="Genomic_DNA"/>
</dbReference>
<sequence>MEHHITIQSGNIELAATLHYPVFTENETPDRSATARTPIVIIAHGFVGTRIGVDRLFVMSAREFARHGYMVLRFDFGGCGESTGDYGAGGLDAMIDQTRSVIDYALAIDCVDPQRVVLLGHSLGGAVALLTAAKDKRVKTLVMWSSVAYPFNDIVGITGKKVYEQAVQFGSSDYLGYALQPVFFESLTRHQPFEQLRKFNGDVLLVHGTADEVIPVDYCFLYQKLFWLRSQGQCDKEVIFQADHTYSGGQAKEQLIQKTRDWLLYIDKRKNEWNDWTI</sequence>
<reference evidence="4 5" key="1">
    <citation type="submission" date="2019-11" db="EMBL/GenBank/DDBJ databases">
        <title>Draft genome sequences of five Paenibacillus species of dairy origin.</title>
        <authorList>
            <person name="Olajide A.M."/>
            <person name="Chen S."/>
            <person name="Lapointe G."/>
        </authorList>
    </citation>
    <scope>NUCLEOTIDE SEQUENCE [LARGE SCALE GENOMIC DNA]</scope>
    <source>
        <strain evidence="4 5">2CS3</strain>
    </source>
</reference>
<dbReference type="Gene3D" id="3.40.50.1820">
    <property type="entry name" value="alpha/beta hydrolase"/>
    <property type="match status" value="1"/>
</dbReference>
<dbReference type="GO" id="GO:0052689">
    <property type="term" value="F:carboxylic ester hydrolase activity"/>
    <property type="evidence" value="ECO:0007669"/>
    <property type="project" value="UniProtKB-ARBA"/>
</dbReference>
<evidence type="ECO:0000256" key="2">
    <source>
        <dbReference type="ARBA" id="ARBA00038115"/>
    </source>
</evidence>
<dbReference type="Proteomes" id="UP000450917">
    <property type="component" value="Unassembled WGS sequence"/>
</dbReference>